<evidence type="ECO:0000256" key="10">
    <source>
        <dbReference type="ARBA" id="ARBA00023239"/>
    </source>
</evidence>
<evidence type="ECO:0000256" key="6">
    <source>
        <dbReference type="ARBA" id="ARBA00022857"/>
    </source>
</evidence>
<keyword evidence="6" id="KW-0521">NADP</keyword>
<dbReference type="InterPro" id="IPR015886">
    <property type="entry name" value="H2TH_FPG"/>
</dbReference>
<comment type="similarity">
    <text evidence="1">Belongs to the short-chain dehydrogenases/reductases (SDR) family.</text>
</comment>
<evidence type="ECO:0000256" key="13">
    <source>
        <dbReference type="ARBA" id="ARBA00037096"/>
    </source>
</evidence>
<comment type="function">
    <text evidence="13">Putative oxidoreductase.</text>
</comment>
<dbReference type="STRING" id="4846.A0A367JHY6"/>
<evidence type="ECO:0000256" key="8">
    <source>
        <dbReference type="ARBA" id="ARBA00023125"/>
    </source>
</evidence>
<dbReference type="PANTHER" id="PTHR44196:SF1">
    <property type="entry name" value="DEHYDROGENASE_REDUCTASE SDR FAMILY MEMBER 7B"/>
    <property type="match status" value="1"/>
</dbReference>
<protein>
    <recommendedName>
        <fullName evidence="3">DNA-(apurinic or apyrimidinic site) lyase</fullName>
        <ecNumber evidence="3">4.2.99.18</ecNumber>
    </recommendedName>
</protein>
<evidence type="ECO:0000256" key="4">
    <source>
        <dbReference type="ARBA" id="ARBA00022763"/>
    </source>
</evidence>
<keyword evidence="12" id="KW-0326">Glycosidase</keyword>
<keyword evidence="16" id="KW-1185">Reference proteome</keyword>
<sequence length="660" mass="73912">MPEIAEVERARLRLHRQCLNHKITHVEVIQDTNIFKDISPDGFAEKIMNKTVVGTKRWGKYFILLLDGDGPHIVGHLSLTGGLRFKHEELAKGMDWPPKFHKLLITFTHSETGNKVEFGFKDPLRWARLRLIPGDPLVVPPISKLGFDPVLNMPDLGTFKTLVTRRAVPVKALLLDQSFAAGVGNWVADEILFQAMIHPAQYTNTLTEKEVQDMYEKMKYICDTAVAAEADESKFPEDWLMKHRWNKGKKNELKGRLPNGLLLKFETVGGRTSAFAPDRQKLRMSENTIVKKTTKKRRKKADFEVMKDSDIEDEEYAEKVVIKPNKKVTTTRIKKENNQESKAETKEVLQEVSNKALPLRISQRKQDRKHKISLKEERVVIIGASSGIGKDCALNYAARGARLVLFARRKELLEQIKQQCKAAGSSQVVILAGDATAQNDLAQLAQLTKDVFHGCVDTVIYCAGTISVRPFLETCGIHINRNQEGEWVATEPTHTEQMNNALNTITTLNYYGAVWTASLFMPLLIPSKSPNLLLVSSMAGKVGAPTRSLYAGSKHALHGFFDSLRVEVSPYNVHVGLICPGTVDTDLRHSAVDKSLGEGNIAGSNKNKLSANTVAKQIIEASDFRSREIYTPSWFGHAAVWGKLLFPSLIDQAAQRKYKN</sequence>
<organism evidence="15 16">
    <name type="scientific">Rhizopus stolonifer</name>
    <name type="common">Rhizopus nigricans</name>
    <dbReference type="NCBI Taxonomy" id="4846"/>
    <lineage>
        <taxon>Eukaryota</taxon>
        <taxon>Fungi</taxon>
        <taxon>Fungi incertae sedis</taxon>
        <taxon>Mucoromycota</taxon>
        <taxon>Mucoromycotina</taxon>
        <taxon>Mucoromycetes</taxon>
        <taxon>Mucorales</taxon>
        <taxon>Mucorineae</taxon>
        <taxon>Rhizopodaceae</taxon>
        <taxon>Rhizopus</taxon>
    </lineage>
</organism>
<feature type="domain" description="Formamidopyrimidine-DNA glycosylase catalytic" evidence="14">
    <location>
        <begin position="2"/>
        <end position="127"/>
    </location>
</feature>
<evidence type="ECO:0000259" key="14">
    <source>
        <dbReference type="PROSITE" id="PS51068"/>
    </source>
</evidence>
<dbReference type="SMART" id="SM01232">
    <property type="entry name" value="H2TH"/>
    <property type="match status" value="1"/>
</dbReference>
<dbReference type="GO" id="GO:0016020">
    <property type="term" value="C:membrane"/>
    <property type="evidence" value="ECO:0007669"/>
    <property type="project" value="TreeGrafter"/>
</dbReference>
<keyword evidence="10" id="KW-0456">Lyase</keyword>
<dbReference type="OrthoDB" id="444592at2759"/>
<dbReference type="EC" id="4.2.99.18" evidence="3"/>
<keyword evidence="7" id="KW-0560">Oxidoreductase</keyword>
<dbReference type="InterPro" id="IPR012319">
    <property type="entry name" value="FPG_cat"/>
</dbReference>
<dbReference type="Gene3D" id="3.40.50.720">
    <property type="entry name" value="NAD(P)-binding Rossmann-like Domain"/>
    <property type="match status" value="1"/>
</dbReference>
<dbReference type="GO" id="GO:0019104">
    <property type="term" value="F:DNA N-glycosylase activity"/>
    <property type="evidence" value="ECO:0007669"/>
    <property type="project" value="InterPro"/>
</dbReference>
<dbReference type="InterPro" id="IPR002347">
    <property type="entry name" value="SDR_fam"/>
</dbReference>
<dbReference type="PRINTS" id="PR00081">
    <property type="entry name" value="GDHRDH"/>
</dbReference>
<dbReference type="GO" id="GO:0008270">
    <property type="term" value="F:zinc ion binding"/>
    <property type="evidence" value="ECO:0007669"/>
    <property type="project" value="InterPro"/>
</dbReference>
<comment type="similarity">
    <text evidence="2">Belongs to the FPG family.</text>
</comment>
<comment type="caution">
    <text evidence="15">The sequence shown here is derived from an EMBL/GenBank/DDBJ whole genome shotgun (WGS) entry which is preliminary data.</text>
</comment>
<evidence type="ECO:0000256" key="9">
    <source>
        <dbReference type="ARBA" id="ARBA00023204"/>
    </source>
</evidence>
<dbReference type="SUPFAM" id="SSF81624">
    <property type="entry name" value="N-terminal domain of MutM-like DNA repair proteins"/>
    <property type="match status" value="1"/>
</dbReference>
<gene>
    <name evidence="15" type="ORF">CU098_002249</name>
</gene>
<evidence type="ECO:0000256" key="2">
    <source>
        <dbReference type="ARBA" id="ARBA00009409"/>
    </source>
</evidence>
<dbReference type="PROSITE" id="PS51068">
    <property type="entry name" value="FPG_CAT"/>
    <property type="match status" value="1"/>
</dbReference>
<evidence type="ECO:0000256" key="3">
    <source>
        <dbReference type="ARBA" id="ARBA00012720"/>
    </source>
</evidence>
<dbReference type="Pfam" id="PF01149">
    <property type="entry name" value="Fapy_DNA_glyco"/>
    <property type="match status" value="1"/>
</dbReference>
<dbReference type="InterPro" id="IPR036291">
    <property type="entry name" value="NAD(P)-bd_dom_sf"/>
</dbReference>
<dbReference type="SUPFAM" id="SSF46946">
    <property type="entry name" value="S13-like H2TH domain"/>
    <property type="match status" value="1"/>
</dbReference>
<keyword evidence="8" id="KW-0238">DNA-binding</keyword>
<evidence type="ECO:0000256" key="7">
    <source>
        <dbReference type="ARBA" id="ARBA00023002"/>
    </source>
</evidence>
<evidence type="ECO:0000256" key="12">
    <source>
        <dbReference type="ARBA" id="ARBA00023295"/>
    </source>
</evidence>
<dbReference type="InterPro" id="IPR020904">
    <property type="entry name" value="Sc_DH/Rdtase_CS"/>
</dbReference>
<evidence type="ECO:0000313" key="15">
    <source>
        <dbReference type="EMBL" id="RCH89553.1"/>
    </source>
</evidence>
<proteinExistence type="inferred from homology"/>
<dbReference type="Gene3D" id="3.20.190.10">
    <property type="entry name" value="MutM-like, N-terminal"/>
    <property type="match status" value="1"/>
</dbReference>
<keyword evidence="5" id="KW-0378">Hydrolase</keyword>
<evidence type="ECO:0000256" key="1">
    <source>
        <dbReference type="ARBA" id="ARBA00006484"/>
    </source>
</evidence>
<dbReference type="EMBL" id="PJQM01003315">
    <property type="protein sequence ID" value="RCH89553.1"/>
    <property type="molecule type" value="Genomic_DNA"/>
</dbReference>
<dbReference type="GO" id="GO:0006284">
    <property type="term" value="P:base-excision repair"/>
    <property type="evidence" value="ECO:0007669"/>
    <property type="project" value="InterPro"/>
</dbReference>
<dbReference type="Gene3D" id="1.10.8.50">
    <property type="match status" value="1"/>
</dbReference>
<dbReference type="PROSITE" id="PS00061">
    <property type="entry name" value="ADH_SHORT"/>
    <property type="match status" value="1"/>
</dbReference>
<dbReference type="Pfam" id="PF06831">
    <property type="entry name" value="H2TH"/>
    <property type="match status" value="1"/>
</dbReference>
<evidence type="ECO:0000256" key="5">
    <source>
        <dbReference type="ARBA" id="ARBA00022801"/>
    </source>
</evidence>
<keyword evidence="11" id="KW-0511">Multifunctional enzyme</keyword>
<name>A0A367JHY6_RHIST</name>
<dbReference type="GO" id="GO:0140078">
    <property type="term" value="F:class I DNA-(apurinic or apyrimidinic site) endonuclease activity"/>
    <property type="evidence" value="ECO:0007669"/>
    <property type="project" value="UniProtKB-EC"/>
</dbReference>
<reference evidence="15 16" key="1">
    <citation type="journal article" date="2018" name="G3 (Bethesda)">
        <title>Phylogenetic and Phylogenomic Definition of Rhizopus Species.</title>
        <authorList>
            <person name="Gryganskyi A.P."/>
            <person name="Golan J."/>
            <person name="Dolatabadi S."/>
            <person name="Mondo S."/>
            <person name="Robb S."/>
            <person name="Idnurm A."/>
            <person name="Muszewska A."/>
            <person name="Steczkiewicz K."/>
            <person name="Masonjones S."/>
            <person name="Liao H.L."/>
            <person name="Gajdeczka M.T."/>
            <person name="Anike F."/>
            <person name="Vuek A."/>
            <person name="Anishchenko I.M."/>
            <person name="Voigt K."/>
            <person name="de Hoog G.S."/>
            <person name="Smith M.E."/>
            <person name="Heitman J."/>
            <person name="Vilgalys R."/>
            <person name="Stajich J.E."/>
        </authorList>
    </citation>
    <scope>NUCLEOTIDE SEQUENCE [LARGE SCALE GENOMIC DNA]</scope>
    <source>
        <strain evidence="15 16">LSU 92-RS-03</strain>
    </source>
</reference>
<keyword evidence="4" id="KW-0227">DNA damage</keyword>
<dbReference type="GO" id="GO:0003684">
    <property type="term" value="F:damaged DNA binding"/>
    <property type="evidence" value="ECO:0007669"/>
    <property type="project" value="InterPro"/>
</dbReference>
<accession>A0A367JHY6</accession>
<dbReference type="AlphaFoldDB" id="A0A367JHY6"/>
<evidence type="ECO:0000313" key="16">
    <source>
        <dbReference type="Proteomes" id="UP000253551"/>
    </source>
</evidence>
<keyword evidence="9" id="KW-0234">DNA repair</keyword>
<dbReference type="InterPro" id="IPR035937">
    <property type="entry name" value="FPG_N"/>
</dbReference>
<dbReference type="GO" id="GO:0016491">
    <property type="term" value="F:oxidoreductase activity"/>
    <property type="evidence" value="ECO:0007669"/>
    <property type="project" value="UniProtKB-KW"/>
</dbReference>
<dbReference type="Pfam" id="PF00106">
    <property type="entry name" value="adh_short"/>
    <property type="match status" value="1"/>
</dbReference>
<evidence type="ECO:0000256" key="11">
    <source>
        <dbReference type="ARBA" id="ARBA00023268"/>
    </source>
</evidence>
<dbReference type="InterPro" id="IPR010979">
    <property type="entry name" value="Ribosomal_uS13-like_H2TH"/>
</dbReference>
<dbReference type="Proteomes" id="UP000253551">
    <property type="component" value="Unassembled WGS sequence"/>
</dbReference>
<dbReference type="FunFam" id="1.10.8.50:FF:000009">
    <property type="entry name" value="Formamidopyrimidine-DNA glycosylase"/>
    <property type="match status" value="1"/>
</dbReference>
<dbReference type="PANTHER" id="PTHR44196">
    <property type="entry name" value="DEHYDROGENASE/REDUCTASE SDR FAMILY MEMBER 7B"/>
    <property type="match status" value="1"/>
</dbReference>
<dbReference type="SUPFAM" id="SSF51735">
    <property type="entry name" value="NAD(P)-binding Rossmann-fold domains"/>
    <property type="match status" value="1"/>
</dbReference>
<dbReference type="SMART" id="SM00898">
    <property type="entry name" value="Fapy_DNA_glyco"/>
    <property type="match status" value="1"/>
</dbReference>